<keyword evidence="5 8" id="KW-0732">Signal</keyword>
<dbReference type="PANTHER" id="PTHR12990:SF5">
    <property type="entry name" value="MESENCEPHALIC ASTROCYTE-DERIVED NEUROTROPHIC FACTOR HOMOLOG"/>
    <property type="match status" value="1"/>
</dbReference>
<proteinExistence type="evidence at transcript level"/>
<evidence type="ECO:0000256" key="4">
    <source>
        <dbReference type="ARBA" id="ARBA00022525"/>
    </source>
</evidence>
<evidence type="ECO:0000256" key="5">
    <source>
        <dbReference type="ARBA" id="ARBA00022729"/>
    </source>
</evidence>
<accession>B5XBY0</accession>
<feature type="domain" description="ARMET N-terminal" evidence="10">
    <location>
        <begin position="28"/>
        <end position="123"/>
    </location>
</feature>
<dbReference type="InterPro" id="IPR019345">
    <property type="entry name" value="ARMET_C"/>
</dbReference>
<keyword evidence="6" id="KW-1015">Disulfide bond</keyword>
<evidence type="ECO:0000256" key="6">
    <source>
        <dbReference type="ARBA" id="ARBA00023157"/>
    </source>
</evidence>
<dbReference type="Gene3D" id="1.10.225.10">
    <property type="entry name" value="Saposin-like"/>
    <property type="match status" value="1"/>
</dbReference>
<dbReference type="InterPro" id="IPR036361">
    <property type="entry name" value="SAP_dom_sf"/>
</dbReference>
<evidence type="ECO:0000256" key="3">
    <source>
        <dbReference type="ARBA" id="ARBA00014267"/>
    </source>
</evidence>
<dbReference type="AlphaFoldDB" id="B5XBY0"/>
<reference evidence="11" key="1">
    <citation type="submission" date="2008-10" db="EMBL/GenBank/DDBJ databases">
        <authorList>
            <consortium name="cGRASP (B.F. Koop &amp; W.S. Davidson)"/>
            <person name="Leong J."/>
            <person name="von Schalburg K."/>
            <person name="Cooper G."/>
            <person name="Moore R."/>
            <person name="Holt R."/>
            <person name="Davidson W.S."/>
            <person name="Koop B.F."/>
        </authorList>
    </citation>
    <scope>NUCLEOTIDE SEQUENCE</scope>
    <source>
        <tissue evidence="11">Thymus</tissue>
    </source>
</reference>
<comment type="similarity">
    <text evidence="2">Belongs to the ARMET family.</text>
</comment>
<dbReference type="PANTHER" id="PTHR12990">
    <property type="entry name" value="ARMET-LIKE PROTEIN"/>
    <property type="match status" value="1"/>
</dbReference>
<evidence type="ECO:0000256" key="8">
    <source>
        <dbReference type="SAM" id="SignalP"/>
    </source>
</evidence>
<evidence type="ECO:0000259" key="10">
    <source>
        <dbReference type="Pfam" id="PF20145"/>
    </source>
</evidence>
<evidence type="ECO:0000256" key="1">
    <source>
        <dbReference type="ARBA" id="ARBA00004613"/>
    </source>
</evidence>
<name>B5XBY0_SALSA</name>
<keyword evidence="4" id="KW-0964">Secreted</keyword>
<comment type="subcellular location">
    <subcellularLocation>
        <location evidence="1">Secreted</location>
    </subcellularLocation>
</comment>
<protein>
    <recommendedName>
        <fullName evidence="3">Mesencephalic astrocyte-derived neurotrophic factor homolog</fullName>
    </recommendedName>
    <alternativeName>
        <fullName evidence="7">MANF/CDNF-like protein</fullName>
    </alternativeName>
</protein>
<dbReference type="Gene3D" id="1.10.720.30">
    <property type="entry name" value="SAP domain"/>
    <property type="match status" value="1"/>
</dbReference>
<feature type="domain" description="ARMET C-terminal" evidence="9">
    <location>
        <begin position="134"/>
        <end position="171"/>
    </location>
</feature>
<evidence type="ECO:0000313" key="11">
    <source>
        <dbReference type="EMBL" id="ACI68350.1"/>
    </source>
</evidence>
<evidence type="ECO:0000256" key="2">
    <source>
        <dbReference type="ARBA" id="ARBA00005617"/>
    </source>
</evidence>
<evidence type="ECO:0000256" key="7">
    <source>
        <dbReference type="ARBA" id="ARBA00032923"/>
    </source>
</evidence>
<feature type="chain" id="PRO_5002840524" description="Mesencephalic astrocyte-derived neurotrophic factor homolog" evidence="8">
    <location>
        <begin position="19"/>
        <end position="176"/>
    </location>
</feature>
<organism evidence="11">
    <name type="scientific">Salmo salar</name>
    <name type="common">Atlantic salmon</name>
    <dbReference type="NCBI Taxonomy" id="8030"/>
    <lineage>
        <taxon>Eukaryota</taxon>
        <taxon>Metazoa</taxon>
        <taxon>Chordata</taxon>
        <taxon>Craniata</taxon>
        <taxon>Vertebrata</taxon>
        <taxon>Euteleostomi</taxon>
        <taxon>Actinopterygii</taxon>
        <taxon>Neopterygii</taxon>
        <taxon>Teleostei</taxon>
        <taxon>Protacanthopterygii</taxon>
        <taxon>Salmoniformes</taxon>
        <taxon>Salmonidae</taxon>
        <taxon>Salmoninae</taxon>
        <taxon>Salmo</taxon>
    </lineage>
</organism>
<evidence type="ECO:0000259" key="9">
    <source>
        <dbReference type="Pfam" id="PF10208"/>
    </source>
</evidence>
<dbReference type="Pfam" id="PF10208">
    <property type="entry name" value="ARMET_C"/>
    <property type="match status" value="1"/>
</dbReference>
<reference evidence="11" key="2">
    <citation type="journal article" date="2010" name="BMC Genomics">
        <title>Salmo salar and Esox lucius full-length cDNA sequences reveal changes in evolutionary pressures on a post-tetraploidization genome.</title>
        <authorList>
            <person name="Leong J.S."/>
            <person name="Jantzen S.G."/>
            <person name="von Schalburg K.R."/>
            <person name="Cooper G.A."/>
            <person name="Messmer A.M."/>
            <person name="Liao N.Y."/>
            <person name="Munro S."/>
            <person name="Moore R."/>
            <person name="Holt R.A."/>
            <person name="Jones S.J."/>
            <person name="Davidson W.S."/>
            <person name="Koop B.F."/>
        </authorList>
    </citation>
    <scope>NUCLEOTIDE SEQUENCE</scope>
    <source>
        <tissue evidence="11">Thymus</tissue>
    </source>
</reference>
<sequence>MRVLPVLFLAISLSGAFAGEVDAEFEQKCKSCISVLDEFREKFMDVIKQGKIGQFKEEATKVCSAYKENSPEYKFCYEIGAIEQSSQSLLFEVSQGLAFQDGTKKCKTLKSQYPELCRDKYKLKLDWDNGFNPTKLPVKRLKAILRSYNVPTKGFTEKIDYVKAVEGLRPKTTEEL</sequence>
<feature type="signal peptide" evidence="8">
    <location>
        <begin position="1"/>
        <end position="18"/>
    </location>
</feature>
<dbReference type="Pfam" id="PF20145">
    <property type="entry name" value="ARMET_N"/>
    <property type="match status" value="1"/>
</dbReference>
<gene>
    <name evidence="11" type="primary">ARMET</name>
</gene>
<dbReference type="EMBL" id="BT048549">
    <property type="protein sequence ID" value="ACI68350.1"/>
    <property type="molecule type" value="mRNA"/>
</dbReference>
<reference evidence="11" key="3">
    <citation type="submission" date="2010-08" db="EMBL/GenBank/DDBJ databases">
        <authorList>
            <consortium name="cGRASP (B.F. Koop &amp; W.S. Davidson)"/>
        </authorList>
    </citation>
    <scope>NUCLEOTIDE SEQUENCE</scope>
    <source>
        <tissue evidence="11">Thymus</tissue>
    </source>
</reference>
<dbReference type="InterPro" id="IPR045332">
    <property type="entry name" value="ARMET_N"/>
</dbReference>
<dbReference type="InterPro" id="IPR045333">
    <property type="entry name" value="ARMET-like"/>
</dbReference>